<gene>
    <name evidence="1" type="ORF">L9F63_008143</name>
</gene>
<dbReference type="EMBL" id="JASPKZ010010269">
    <property type="protein sequence ID" value="KAJ9574682.1"/>
    <property type="molecule type" value="Genomic_DNA"/>
</dbReference>
<evidence type="ECO:0000313" key="1">
    <source>
        <dbReference type="EMBL" id="KAJ9574682.1"/>
    </source>
</evidence>
<keyword evidence="2" id="KW-1185">Reference proteome</keyword>
<name>A0AAD7Z6T8_DIPPU</name>
<organism evidence="1 2">
    <name type="scientific">Diploptera punctata</name>
    <name type="common">Pacific beetle cockroach</name>
    <dbReference type="NCBI Taxonomy" id="6984"/>
    <lineage>
        <taxon>Eukaryota</taxon>
        <taxon>Metazoa</taxon>
        <taxon>Ecdysozoa</taxon>
        <taxon>Arthropoda</taxon>
        <taxon>Hexapoda</taxon>
        <taxon>Insecta</taxon>
        <taxon>Pterygota</taxon>
        <taxon>Neoptera</taxon>
        <taxon>Polyneoptera</taxon>
        <taxon>Dictyoptera</taxon>
        <taxon>Blattodea</taxon>
        <taxon>Blaberoidea</taxon>
        <taxon>Blaberidae</taxon>
        <taxon>Diplopterinae</taxon>
        <taxon>Diploptera</taxon>
    </lineage>
</organism>
<dbReference type="AlphaFoldDB" id="A0AAD7Z6T8"/>
<accession>A0AAD7Z6T8</accession>
<protein>
    <submittedName>
        <fullName evidence="1">Uncharacterized protein</fullName>
    </submittedName>
</protein>
<proteinExistence type="predicted"/>
<evidence type="ECO:0000313" key="2">
    <source>
        <dbReference type="Proteomes" id="UP001233999"/>
    </source>
</evidence>
<feature type="non-terminal residue" evidence="1">
    <location>
        <position position="1"/>
    </location>
</feature>
<comment type="caution">
    <text evidence="1">The sequence shown here is derived from an EMBL/GenBank/DDBJ whole genome shotgun (WGS) entry which is preliminary data.</text>
</comment>
<reference evidence="1" key="1">
    <citation type="journal article" date="2023" name="IScience">
        <title>Live-bearing cockroach genome reveals convergent evolutionary mechanisms linked to viviparity in insects and beyond.</title>
        <authorList>
            <person name="Fouks B."/>
            <person name="Harrison M.C."/>
            <person name="Mikhailova A.A."/>
            <person name="Marchal E."/>
            <person name="English S."/>
            <person name="Carruthers M."/>
            <person name="Jennings E.C."/>
            <person name="Chiamaka E.L."/>
            <person name="Frigard R.A."/>
            <person name="Pippel M."/>
            <person name="Attardo G.M."/>
            <person name="Benoit J.B."/>
            <person name="Bornberg-Bauer E."/>
            <person name="Tobe S.S."/>
        </authorList>
    </citation>
    <scope>NUCLEOTIDE SEQUENCE</scope>
    <source>
        <strain evidence="1">Stay&amp;Tobe</strain>
    </source>
</reference>
<sequence length="83" mass="9908">PYDSNRWRCKLVTACNHTFVIISQTARLRTHVYWDIVASIIKEIRKLDLLPGRGTFLKSQFQLFCMKTHHRIKYIFLDLQISI</sequence>
<feature type="non-terminal residue" evidence="1">
    <location>
        <position position="83"/>
    </location>
</feature>
<reference evidence="1" key="2">
    <citation type="submission" date="2023-05" db="EMBL/GenBank/DDBJ databases">
        <authorList>
            <person name="Fouks B."/>
        </authorList>
    </citation>
    <scope>NUCLEOTIDE SEQUENCE</scope>
    <source>
        <strain evidence="1">Stay&amp;Tobe</strain>
        <tissue evidence="1">Testes</tissue>
    </source>
</reference>
<dbReference type="Proteomes" id="UP001233999">
    <property type="component" value="Unassembled WGS sequence"/>
</dbReference>